<comment type="caution">
    <text evidence="4">The sequence shown here is derived from an EMBL/GenBank/DDBJ whole genome shotgun (WGS) entry which is preliminary data.</text>
</comment>
<evidence type="ECO:0000313" key="5">
    <source>
        <dbReference type="Proteomes" id="UP000028123"/>
    </source>
</evidence>
<dbReference type="SUPFAM" id="SSF53850">
    <property type="entry name" value="Periplasmic binding protein-like II"/>
    <property type="match status" value="1"/>
</dbReference>
<dbReference type="Gene3D" id="3.40.190.10">
    <property type="entry name" value="Periplasmic binding protein-like II"/>
    <property type="match status" value="1"/>
</dbReference>
<evidence type="ECO:0000313" key="4">
    <source>
        <dbReference type="EMBL" id="KEQ24676.1"/>
    </source>
</evidence>
<accession>A0A081P1V3</accession>
<feature type="region of interest" description="Disordered" evidence="1">
    <location>
        <begin position="31"/>
        <end position="51"/>
    </location>
</feature>
<dbReference type="InterPro" id="IPR030678">
    <property type="entry name" value="Peptide/Ni-bd"/>
</dbReference>
<name>A0A081P1V3_9BACL</name>
<dbReference type="InterPro" id="IPR000914">
    <property type="entry name" value="SBP_5_dom"/>
</dbReference>
<dbReference type="eggNOG" id="COG0747">
    <property type="taxonomic scope" value="Bacteria"/>
</dbReference>
<dbReference type="RefSeq" id="WP_036685070.1">
    <property type="nucleotide sequence ID" value="NZ_JNVM01000015.1"/>
</dbReference>
<dbReference type="FunFam" id="3.90.76.10:FF:000004">
    <property type="entry name" value="Peptide ABC transporter substrate-binding protein"/>
    <property type="match status" value="1"/>
</dbReference>
<proteinExistence type="predicted"/>
<evidence type="ECO:0000259" key="3">
    <source>
        <dbReference type="Pfam" id="PF00496"/>
    </source>
</evidence>
<evidence type="ECO:0000256" key="1">
    <source>
        <dbReference type="SAM" id="MobiDB-lite"/>
    </source>
</evidence>
<dbReference type="PROSITE" id="PS51257">
    <property type="entry name" value="PROKAR_LIPOPROTEIN"/>
    <property type="match status" value="1"/>
</dbReference>
<gene>
    <name evidence="4" type="ORF">ET33_08060</name>
</gene>
<dbReference type="PANTHER" id="PTHR30290:SF81">
    <property type="entry name" value="OLIGOPEPTIDE-BINDING PROTEIN OPPA"/>
    <property type="match status" value="1"/>
</dbReference>
<dbReference type="OrthoDB" id="9796817at2"/>
<dbReference type="AlphaFoldDB" id="A0A081P1V3"/>
<dbReference type="Pfam" id="PF00496">
    <property type="entry name" value="SBP_bac_5"/>
    <property type="match status" value="1"/>
</dbReference>
<protein>
    <submittedName>
        <fullName evidence="4">ABC transporter substrate-binding protein</fullName>
    </submittedName>
</protein>
<keyword evidence="5" id="KW-1185">Reference proteome</keyword>
<sequence>MKRRKALTLSVSAIVACSLLLSACSGQDAAAPTGGGDAKGTEAVGTPGAGQSGVAGIKDGLIQAADKSKIPEAAKKRTDTFVVSLTEPGGIFNPYFYQNGYDGNVNSVLFAQLVDIDKNGKPIPGMAEKWELSDDQLTYTFKLRAGLKFSDGSPLTADDVAFTLTLLHDPAYDGQTDIAQAAVKGGKDYKEGKAATVEGIQVVDPQTIKITTDKVNAQALYLLGGQVLSKAYYGKDYKPGKLDSIKQLHSKPLESGPYKLEKFVPGQEVRFVANPNFYKGKPAVEHFIYKTTEGDATQFFQTGETDYSGFTGNQDNMELLQSLGFANIDVYTASSYSYIKFNHSKPFFKDKRVRQAFIYGLDRQKIVGTIYQGYGQVANVPVSPISWAYSEEGVNPYPFDQEKAKKLLDEAGWKPGKDGIREKDGQRLSVRFFGSKGKVTDILIPIAKENYKAIGIDFQTELMDYNALLAKSKKGEHDLVSFSTAILNDPDDGVQSFNSKYKGSFTDTNGYNNPKVDELVAKAVGTLDIEKRKQAYKELYKELSDDPPYILLNYRKILGASNSRIKGLELNGFNSVNASLPTVQIEP</sequence>
<feature type="domain" description="Solute-binding protein family 5" evidence="3">
    <location>
        <begin position="121"/>
        <end position="502"/>
    </location>
</feature>
<dbReference type="CDD" id="cd00995">
    <property type="entry name" value="PBP2_NikA_DppA_OppA_like"/>
    <property type="match status" value="1"/>
</dbReference>
<feature type="signal peptide" evidence="2">
    <location>
        <begin position="1"/>
        <end position="30"/>
    </location>
</feature>
<dbReference type="GO" id="GO:0015833">
    <property type="term" value="P:peptide transport"/>
    <property type="evidence" value="ECO:0007669"/>
    <property type="project" value="TreeGrafter"/>
</dbReference>
<keyword evidence="2" id="KW-0732">Signal</keyword>
<dbReference type="PANTHER" id="PTHR30290">
    <property type="entry name" value="PERIPLASMIC BINDING COMPONENT OF ABC TRANSPORTER"/>
    <property type="match status" value="1"/>
</dbReference>
<dbReference type="Gene3D" id="3.10.105.10">
    <property type="entry name" value="Dipeptide-binding Protein, Domain 3"/>
    <property type="match status" value="1"/>
</dbReference>
<dbReference type="Gene3D" id="3.90.76.10">
    <property type="entry name" value="Dipeptide-binding Protein, Domain 1"/>
    <property type="match status" value="1"/>
</dbReference>
<dbReference type="Proteomes" id="UP000028123">
    <property type="component" value="Unassembled WGS sequence"/>
</dbReference>
<feature type="chain" id="PRO_5001761299" evidence="2">
    <location>
        <begin position="31"/>
        <end position="587"/>
    </location>
</feature>
<dbReference type="GO" id="GO:0043190">
    <property type="term" value="C:ATP-binding cassette (ABC) transporter complex"/>
    <property type="evidence" value="ECO:0007669"/>
    <property type="project" value="InterPro"/>
</dbReference>
<dbReference type="EMBL" id="JNVM01000015">
    <property type="protein sequence ID" value="KEQ24676.1"/>
    <property type="molecule type" value="Genomic_DNA"/>
</dbReference>
<reference evidence="4 5" key="1">
    <citation type="submission" date="2014-06" db="EMBL/GenBank/DDBJ databases">
        <title>Draft genome sequence of Paenibacillus sp. MSt1.</title>
        <authorList>
            <person name="Aw Y.K."/>
            <person name="Ong K.S."/>
            <person name="Gan H.M."/>
            <person name="Lee S.M."/>
        </authorList>
    </citation>
    <scope>NUCLEOTIDE SEQUENCE [LARGE SCALE GENOMIC DNA]</scope>
    <source>
        <strain evidence="4 5">MSt1</strain>
    </source>
</reference>
<evidence type="ECO:0000256" key="2">
    <source>
        <dbReference type="SAM" id="SignalP"/>
    </source>
</evidence>
<dbReference type="GO" id="GO:0042597">
    <property type="term" value="C:periplasmic space"/>
    <property type="evidence" value="ECO:0007669"/>
    <property type="project" value="UniProtKB-ARBA"/>
</dbReference>
<dbReference type="PIRSF" id="PIRSF002741">
    <property type="entry name" value="MppA"/>
    <property type="match status" value="1"/>
</dbReference>
<dbReference type="GO" id="GO:1904680">
    <property type="term" value="F:peptide transmembrane transporter activity"/>
    <property type="evidence" value="ECO:0007669"/>
    <property type="project" value="TreeGrafter"/>
</dbReference>
<organism evidence="4 5">
    <name type="scientific">Paenibacillus tyrfis</name>
    <dbReference type="NCBI Taxonomy" id="1501230"/>
    <lineage>
        <taxon>Bacteria</taxon>
        <taxon>Bacillati</taxon>
        <taxon>Bacillota</taxon>
        <taxon>Bacilli</taxon>
        <taxon>Bacillales</taxon>
        <taxon>Paenibacillaceae</taxon>
        <taxon>Paenibacillus</taxon>
    </lineage>
</organism>
<dbReference type="InterPro" id="IPR039424">
    <property type="entry name" value="SBP_5"/>
</dbReference>